<keyword evidence="2" id="KW-0012">Acyltransferase</keyword>
<reference evidence="4 5" key="1">
    <citation type="submission" date="2016-10" db="EMBL/GenBank/DDBJ databases">
        <authorList>
            <person name="de Groot N.N."/>
        </authorList>
    </citation>
    <scope>NUCLEOTIDE SEQUENCE [LARGE SCALE GENOMIC DNA]</scope>
    <source>
        <strain evidence="4 5">DSM 27630</strain>
    </source>
</reference>
<accession>A0A1I3AR64</accession>
<evidence type="ECO:0000256" key="2">
    <source>
        <dbReference type="ARBA" id="ARBA00023315"/>
    </source>
</evidence>
<evidence type="ECO:0000259" key="3">
    <source>
        <dbReference type="PROSITE" id="PS51186"/>
    </source>
</evidence>
<dbReference type="InterPro" id="IPR000182">
    <property type="entry name" value="GNAT_dom"/>
</dbReference>
<dbReference type="RefSeq" id="WP_092090768.1">
    <property type="nucleotide sequence ID" value="NZ_FOQE01000001.1"/>
</dbReference>
<dbReference type="Proteomes" id="UP000198668">
    <property type="component" value="Unassembled WGS sequence"/>
</dbReference>
<gene>
    <name evidence="4" type="ORF">SAMN04489868_101150</name>
</gene>
<keyword evidence="5" id="KW-1185">Reference proteome</keyword>
<dbReference type="PROSITE" id="PS51186">
    <property type="entry name" value="GNAT"/>
    <property type="match status" value="1"/>
</dbReference>
<dbReference type="InterPro" id="IPR016181">
    <property type="entry name" value="Acyl_CoA_acyltransferase"/>
</dbReference>
<dbReference type="CDD" id="cd04301">
    <property type="entry name" value="NAT_SF"/>
    <property type="match status" value="1"/>
</dbReference>
<proteinExistence type="predicted"/>
<dbReference type="GO" id="GO:0016747">
    <property type="term" value="F:acyltransferase activity, transferring groups other than amino-acyl groups"/>
    <property type="evidence" value="ECO:0007669"/>
    <property type="project" value="InterPro"/>
</dbReference>
<evidence type="ECO:0000313" key="5">
    <source>
        <dbReference type="Proteomes" id="UP000198668"/>
    </source>
</evidence>
<evidence type="ECO:0000313" key="4">
    <source>
        <dbReference type="EMBL" id="SFH52492.1"/>
    </source>
</evidence>
<dbReference type="PANTHER" id="PTHR43072">
    <property type="entry name" value="N-ACETYLTRANSFERASE"/>
    <property type="match status" value="1"/>
</dbReference>
<dbReference type="EMBL" id="FOQE01000001">
    <property type="protein sequence ID" value="SFH52492.1"/>
    <property type="molecule type" value="Genomic_DNA"/>
</dbReference>
<dbReference type="AlphaFoldDB" id="A0A1I3AR64"/>
<dbReference type="Pfam" id="PF00583">
    <property type="entry name" value="Acetyltransf_1"/>
    <property type="match status" value="1"/>
</dbReference>
<sequence length="179" mass="20367">MINVTFVKPLTGIREARLSDLPEMVDIYNSAIALGGITCDTERFTTEERMEWFELHQLERYPLFVYEVDGKVAGYSHLTGYRTGRKAVEHVAEISYYVSGDFRKQGIGSKLVNHTLNKAKEIGYENVIAFVVEGNAASEAMLHKYGFREWGRMPKIANFNGVLHDHIYFGLNLKTAIEI</sequence>
<keyword evidence="1 4" id="KW-0808">Transferase</keyword>
<protein>
    <submittedName>
        <fullName evidence="4">Phosphinothricin acetyltransferase</fullName>
    </submittedName>
</protein>
<organism evidence="4 5">
    <name type="scientific">Pisciglobus halotolerans</name>
    <dbReference type="NCBI Taxonomy" id="745365"/>
    <lineage>
        <taxon>Bacteria</taxon>
        <taxon>Bacillati</taxon>
        <taxon>Bacillota</taxon>
        <taxon>Bacilli</taxon>
        <taxon>Lactobacillales</taxon>
        <taxon>Carnobacteriaceae</taxon>
    </lineage>
</organism>
<feature type="domain" description="N-acetyltransferase" evidence="3">
    <location>
        <begin position="11"/>
        <end position="174"/>
    </location>
</feature>
<evidence type="ECO:0000256" key="1">
    <source>
        <dbReference type="ARBA" id="ARBA00022679"/>
    </source>
</evidence>
<dbReference type="SUPFAM" id="SSF55729">
    <property type="entry name" value="Acyl-CoA N-acyltransferases (Nat)"/>
    <property type="match status" value="1"/>
</dbReference>
<dbReference type="Gene3D" id="3.40.630.30">
    <property type="match status" value="1"/>
</dbReference>
<name>A0A1I3AR64_9LACT</name>
<dbReference type="OrthoDB" id="9798006at2"/>
<dbReference type="PANTHER" id="PTHR43072:SF23">
    <property type="entry name" value="UPF0039 PROTEIN C11D3.02C"/>
    <property type="match status" value="1"/>
</dbReference>